<dbReference type="AlphaFoldDB" id="A0A1S8CJV0"/>
<keyword evidence="4" id="KW-1185">Reference proteome</keyword>
<evidence type="ECO:0000259" key="2">
    <source>
        <dbReference type="Pfam" id="PF00419"/>
    </source>
</evidence>
<dbReference type="Gene3D" id="2.60.40.1090">
    <property type="entry name" value="Fimbrial-type adhesion domain"/>
    <property type="match status" value="1"/>
</dbReference>
<dbReference type="GO" id="GO:0009289">
    <property type="term" value="C:pilus"/>
    <property type="evidence" value="ECO:0007669"/>
    <property type="project" value="InterPro"/>
</dbReference>
<dbReference type="PANTHER" id="PTHR33420">
    <property type="entry name" value="FIMBRIAL SUBUNIT ELFA-RELATED"/>
    <property type="match status" value="1"/>
</dbReference>
<dbReference type="InterPro" id="IPR050263">
    <property type="entry name" value="Bact_Fimbrial_Adh_Pro"/>
</dbReference>
<dbReference type="EMBL" id="MOXD01000004">
    <property type="protein sequence ID" value="OMQ23687.1"/>
    <property type="molecule type" value="Genomic_DNA"/>
</dbReference>
<keyword evidence="1" id="KW-0732">Signal</keyword>
<dbReference type="STRING" id="2034155.BMI79_09235"/>
<dbReference type="RefSeq" id="WP_076941893.1">
    <property type="nucleotide sequence ID" value="NZ_MOXD01000004.1"/>
</dbReference>
<dbReference type="InterPro" id="IPR036937">
    <property type="entry name" value="Adhesion_dom_fimbrial_sf"/>
</dbReference>
<reference evidence="3 4" key="1">
    <citation type="submission" date="2016-11" db="EMBL/GenBank/DDBJ databases">
        <title>Rahnella oryzae sp. nov., isolated from rice root.</title>
        <authorList>
            <person name="Zhang X.-X."/>
            <person name="Zhang J."/>
        </authorList>
    </citation>
    <scope>NUCLEOTIDE SEQUENCE [LARGE SCALE GENOMIC DNA]</scope>
    <source>
        <strain evidence="3 4">J11-6</strain>
    </source>
</reference>
<comment type="caution">
    <text evidence="3">The sequence shown here is derived from an EMBL/GenBank/DDBJ whole genome shotgun (WGS) entry which is preliminary data.</text>
</comment>
<dbReference type="Proteomes" id="UP000216021">
    <property type="component" value="Unassembled WGS sequence"/>
</dbReference>
<dbReference type="InterPro" id="IPR008966">
    <property type="entry name" value="Adhesion_dom_sf"/>
</dbReference>
<organism evidence="3 4">
    <name type="scientific">Serratia oryzae</name>
    <dbReference type="NCBI Taxonomy" id="2034155"/>
    <lineage>
        <taxon>Bacteria</taxon>
        <taxon>Pseudomonadati</taxon>
        <taxon>Pseudomonadota</taxon>
        <taxon>Gammaproteobacteria</taxon>
        <taxon>Enterobacterales</taxon>
        <taxon>Yersiniaceae</taxon>
        <taxon>Serratia</taxon>
    </lineage>
</organism>
<dbReference type="OrthoDB" id="6522787at2"/>
<evidence type="ECO:0000256" key="1">
    <source>
        <dbReference type="SAM" id="SignalP"/>
    </source>
</evidence>
<accession>A0A1S8CJV0</accession>
<protein>
    <submittedName>
        <fullName evidence="3">Fimbria A protein</fullName>
    </submittedName>
</protein>
<proteinExistence type="predicted"/>
<feature type="signal peptide" evidence="1">
    <location>
        <begin position="1"/>
        <end position="22"/>
    </location>
</feature>
<dbReference type="GO" id="GO:0043709">
    <property type="term" value="P:cell adhesion involved in single-species biofilm formation"/>
    <property type="evidence" value="ECO:0007669"/>
    <property type="project" value="TreeGrafter"/>
</dbReference>
<dbReference type="Pfam" id="PF00419">
    <property type="entry name" value="Fimbrial"/>
    <property type="match status" value="1"/>
</dbReference>
<dbReference type="PANTHER" id="PTHR33420:SF26">
    <property type="entry name" value="FIMBRIAL SUBUNIT"/>
    <property type="match status" value="1"/>
</dbReference>
<dbReference type="InterPro" id="IPR000259">
    <property type="entry name" value="Adhesion_dom_fimbrial"/>
</dbReference>
<feature type="chain" id="PRO_5013001071" evidence="1">
    <location>
        <begin position="23"/>
        <end position="177"/>
    </location>
</feature>
<sequence>MNFNKVMLASVIALSSVSFAQAAPGNQGSGTVKFFGEIIDAPCSIEPQSVDQSYDMGQVNTRVLASEGVGASQDFTIELKDCDVATLKTVKIAFTGQTDINNTDLLGLAGTASGAGIQLVDSNNVKVKLDGTPSASTTLMNGDNALNFAAYLKGSKTGVAVVPGDFTAVTNFTLAYQ</sequence>
<gene>
    <name evidence="3" type="ORF">BMI79_09235</name>
</gene>
<evidence type="ECO:0000313" key="4">
    <source>
        <dbReference type="Proteomes" id="UP000216021"/>
    </source>
</evidence>
<dbReference type="SUPFAM" id="SSF49401">
    <property type="entry name" value="Bacterial adhesins"/>
    <property type="match status" value="1"/>
</dbReference>
<name>A0A1S8CJV0_9GAMM</name>
<evidence type="ECO:0000313" key="3">
    <source>
        <dbReference type="EMBL" id="OMQ23687.1"/>
    </source>
</evidence>
<feature type="domain" description="Fimbrial-type adhesion" evidence="2">
    <location>
        <begin position="33"/>
        <end position="177"/>
    </location>
</feature>